<feature type="domain" description="NR LBD" evidence="14">
    <location>
        <begin position="216"/>
        <end position="443"/>
    </location>
</feature>
<evidence type="ECO:0000256" key="4">
    <source>
        <dbReference type="ARBA" id="ARBA00022771"/>
    </source>
</evidence>
<dbReference type="FunFam" id="3.30.50.10:FF:000139">
    <property type="entry name" value="Estrogen receptor beta a variant b"/>
    <property type="match status" value="1"/>
</dbReference>
<dbReference type="InterPro" id="IPR013088">
    <property type="entry name" value="Znf_NHR/GATA"/>
</dbReference>
<keyword evidence="3 12" id="KW-0479">Metal-binding</keyword>
<dbReference type="Gene3D" id="1.10.565.10">
    <property type="entry name" value="Retinoid X Receptor"/>
    <property type="match status" value="1"/>
</dbReference>
<dbReference type="PROSITE" id="PS51843">
    <property type="entry name" value="NR_LBD"/>
    <property type="match status" value="1"/>
</dbReference>
<dbReference type="SMART" id="SM00430">
    <property type="entry name" value="HOLI"/>
    <property type="match status" value="1"/>
</dbReference>
<evidence type="ECO:0000256" key="12">
    <source>
        <dbReference type="RuleBase" id="RU004334"/>
    </source>
</evidence>
<evidence type="ECO:0000256" key="5">
    <source>
        <dbReference type="ARBA" id="ARBA00022833"/>
    </source>
</evidence>
<dbReference type="SUPFAM" id="SSF57716">
    <property type="entry name" value="Glucocorticoid receptor-like (DNA-binding domain)"/>
    <property type="match status" value="1"/>
</dbReference>
<dbReference type="Pfam" id="PF00104">
    <property type="entry name" value="Hormone_recep"/>
    <property type="match status" value="1"/>
</dbReference>
<dbReference type="OMA" id="RYRAMKM"/>
<evidence type="ECO:0000256" key="3">
    <source>
        <dbReference type="ARBA" id="ARBA00022723"/>
    </source>
</evidence>
<dbReference type="AlphaFoldDB" id="A0A3P8WCM2"/>
<protein>
    <submittedName>
        <fullName evidence="15">Uncharacterized protein</fullName>
    </submittedName>
</protein>
<evidence type="ECO:0000256" key="9">
    <source>
        <dbReference type="ARBA" id="ARBA00023163"/>
    </source>
</evidence>
<comment type="subcellular location">
    <subcellularLocation>
        <location evidence="12">Nucleus</location>
    </subcellularLocation>
</comment>
<dbReference type="GO" id="GO:0005496">
    <property type="term" value="F:steroid binding"/>
    <property type="evidence" value="ECO:0007669"/>
    <property type="project" value="UniProtKB-KW"/>
</dbReference>
<keyword evidence="9 12" id="KW-0804">Transcription</keyword>
<dbReference type="InterPro" id="IPR050200">
    <property type="entry name" value="Nuclear_hormone_rcpt_NR3"/>
</dbReference>
<dbReference type="InParanoid" id="A0A3P8WCM2"/>
<dbReference type="InterPro" id="IPR001723">
    <property type="entry name" value="Nuclear_hrmn_rcpt"/>
</dbReference>
<keyword evidence="5 12" id="KW-0862">Zinc</keyword>
<evidence type="ECO:0000256" key="8">
    <source>
        <dbReference type="ARBA" id="ARBA00023125"/>
    </source>
</evidence>
<keyword evidence="2" id="KW-0754">Steroid-binding</keyword>
<reference evidence="15" key="3">
    <citation type="submission" date="2025-09" db="UniProtKB">
        <authorList>
            <consortium name="Ensembl"/>
        </authorList>
    </citation>
    <scope>IDENTIFICATION</scope>
</reference>
<dbReference type="Proteomes" id="UP000265120">
    <property type="component" value="Chromosome 4"/>
</dbReference>
<dbReference type="GO" id="GO:0033993">
    <property type="term" value="P:response to lipid"/>
    <property type="evidence" value="ECO:0007669"/>
    <property type="project" value="UniProtKB-ARBA"/>
</dbReference>
<evidence type="ECO:0000256" key="7">
    <source>
        <dbReference type="ARBA" id="ARBA00023121"/>
    </source>
</evidence>
<feature type="domain" description="Nuclear receptor" evidence="13">
    <location>
        <begin position="118"/>
        <end position="193"/>
    </location>
</feature>
<dbReference type="SUPFAM" id="SSF48508">
    <property type="entry name" value="Nuclear receptor ligand-binding domain"/>
    <property type="match status" value="1"/>
</dbReference>
<dbReference type="GO" id="GO:0043565">
    <property type="term" value="F:sequence-specific DNA binding"/>
    <property type="evidence" value="ECO:0007669"/>
    <property type="project" value="InterPro"/>
</dbReference>
<evidence type="ECO:0000256" key="11">
    <source>
        <dbReference type="ARBA" id="ARBA00023242"/>
    </source>
</evidence>
<comment type="similarity">
    <text evidence="1">Belongs to the nuclear hormone receptor family. NR3 subfamily.</text>
</comment>
<dbReference type="PROSITE" id="PS51030">
    <property type="entry name" value="NUCLEAR_REC_DBD_2"/>
    <property type="match status" value="1"/>
</dbReference>
<dbReference type="PANTHER" id="PTHR48092">
    <property type="entry name" value="KNIRPS-RELATED PROTEIN-RELATED"/>
    <property type="match status" value="1"/>
</dbReference>
<keyword evidence="7" id="KW-0446">Lipid-binding</keyword>
<evidence type="ECO:0000256" key="10">
    <source>
        <dbReference type="ARBA" id="ARBA00023170"/>
    </source>
</evidence>
<keyword evidence="16" id="KW-1185">Reference proteome</keyword>
<dbReference type="GO" id="GO:0005634">
    <property type="term" value="C:nucleus"/>
    <property type="evidence" value="ECO:0007669"/>
    <property type="project" value="UniProtKB-SubCell"/>
</dbReference>
<evidence type="ECO:0000256" key="2">
    <source>
        <dbReference type="ARBA" id="ARBA00022665"/>
    </source>
</evidence>
<keyword evidence="6 12" id="KW-0805">Transcription regulation</keyword>
<evidence type="ECO:0000313" key="15">
    <source>
        <dbReference type="Ensembl" id="ENSCSEP00000024439.1"/>
    </source>
</evidence>
<reference evidence="15" key="2">
    <citation type="submission" date="2025-08" db="UniProtKB">
        <authorList>
            <consortium name="Ensembl"/>
        </authorList>
    </citation>
    <scope>IDENTIFICATION</scope>
</reference>
<dbReference type="PROSITE" id="PS00031">
    <property type="entry name" value="NUCLEAR_REC_DBD_1"/>
    <property type="match status" value="1"/>
</dbReference>
<evidence type="ECO:0000313" key="16">
    <source>
        <dbReference type="Proteomes" id="UP000265120"/>
    </source>
</evidence>
<evidence type="ECO:0000259" key="14">
    <source>
        <dbReference type="PROSITE" id="PS51843"/>
    </source>
</evidence>
<dbReference type="PRINTS" id="PR00398">
    <property type="entry name" value="STRDHORMONER"/>
</dbReference>
<dbReference type="SMART" id="SM00399">
    <property type="entry name" value="ZnF_C4"/>
    <property type="match status" value="1"/>
</dbReference>
<dbReference type="Ensembl" id="ENSCSET00000024769.1">
    <property type="protein sequence ID" value="ENSCSEP00000024439.1"/>
    <property type="gene ID" value="ENSCSEG00000015612.1"/>
</dbReference>
<keyword evidence="11 12" id="KW-0539">Nucleus</keyword>
<evidence type="ECO:0000256" key="1">
    <source>
        <dbReference type="ARBA" id="ARBA00005413"/>
    </source>
</evidence>
<dbReference type="Gene3D" id="3.30.50.10">
    <property type="entry name" value="Erythroid Transcription Factor GATA-1, subunit A"/>
    <property type="match status" value="1"/>
</dbReference>
<evidence type="ECO:0000259" key="13">
    <source>
        <dbReference type="PROSITE" id="PS51030"/>
    </source>
</evidence>
<dbReference type="InterPro" id="IPR001628">
    <property type="entry name" value="Znf_hrmn_rcpt"/>
</dbReference>
<sequence length="444" mass="48681">MELKNLDLECSSQQHLPVSSYCSPTNESHLTPVDITATFRSPYPGFLPCDQITSFSSSSFSFNSSIFFRGAPVPDSPSETDSSSGGGSEVSPADLFSVQVESILNGNYLMPGGATELKRLCQVCGDSASGSHYGVASCEACKAFFKRTVQGNIKYGCPGVNQCEITKHRRKSCQACRFQKCLQAGMMKEGVRRDHVRGGRQKYKFCTETGPRGSSASGSSRNKVISHLLLTEPAPLTANHDDSTHDISLSALLTLGDLLNRELLLLIGWAKLIPGFSSLSLADQISLIQNGWMEALLVGVVWRSLATEGEELIFAENLRLDKHQCQAVGLGGLYEVLRHLVVKYQVLNLSPEEAVIMKAMVLGNADTDSIDCPDTVQSFLDGLHEALQEYESCHGERHRVGRLLMSLPLLRQAADTVIQVFLRLHHHHHVPLHKLLLEMIEAKT</sequence>
<dbReference type="GO" id="GO:0008270">
    <property type="term" value="F:zinc ion binding"/>
    <property type="evidence" value="ECO:0007669"/>
    <property type="project" value="UniProtKB-KW"/>
</dbReference>
<organism evidence="15 16">
    <name type="scientific">Cynoglossus semilaevis</name>
    <name type="common">Tongue sole</name>
    <dbReference type="NCBI Taxonomy" id="244447"/>
    <lineage>
        <taxon>Eukaryota</taxon>
        <taxon>Metazoa</taxon>
        <taxon>Chordata</taxon>
        <taxon>Craniata</taxon>
        <taxon>Vertebrata</taxon>
        <taxon>Euteleostomi</taxon>
        <taxon>Actinopterygii</taxon>
        <taxon>Neopterygii</taxon>
        <taxon>Teleostei</taxon>
        <taxon>Neoteleostei</taxon>
        <taxon>Acanthomorphata</taxon>
        <taxon>Carangaria</taxon>
        <taxon>Pleuronectiformes</taxon>
        <taxon>Pleuronectoidei</taxon>
        <taxon>Cynoglossidae</taxon>
        <taxon>Cynoglossinae</taxon>
        <taxon>Cynoglossus</taxon>
    </lineage>
</organism>
<dbReference type="Pfam" id="PF00105">
    <property type="entry name" value="zf-C4"/>
    <property type="match status" value="1"/>
</dbReference>
<dbReference type="InterPro" id="IPR000536">
    <property type="entry name" value="Nucl_hrmn_rcpt_lig-bd"/>
</dbReference>
<name>A0A3P8WCM2_CYNSE</name>
<accession>A0A3P8WCM2</accession>
<dbReference type="GO" id="GO:0042562">
    <property type="term" value="F:hormone binding"/>
    <property type="evidence" value="ECO:0007669"/>
    <property type="project" value="UniProtKB-ARBA"/>
</dbReference>
<reference evidence="15 16" key="1">
    <citation type="journal article" date="2014" name="Nat. Genet.">
        <title>Whole-genome sequence of a flatfish provides insights into ZW sex chromosome evolution and adaptation to a benthic lifestyle.</title>
        <authorList>
            <person name="Chen S."/>
            <person name="Zhang G."/>
            <person name="Shao C."/>
            <person name="Huang Q."/>
            <person name="Liu G."/>
            <person name="Zhang P."/>
            <person name="Song W."/>
            <person name="An N."/>
            <person name="Chalopin D."/>
            <person name="Volff J.N."/>
            <person name="Hong Y."/>
            <person name="Li Q."/>
            <person name="Sha Z."/>
            <person name="Zhou H."/>
            <person name="Xie M."/>
            <person name="Yu Q."/>
            <person name="Liu Y."/>
            <person name="Xiang H."/>
            <person name="Wang N."/>
            <person name="Wu K."/>
            <person name="Yang C."/>
            <person name="Zhou Q."/>
            <person name="Liao X."/>
            <person name="Yang L."/>
            <person name="Hu Q."/>
            <person name="Zhang J."/>
            <person name="Meng L."/>
            <person name="Jin L."/>
            <person name="Tian Y."/>
            <person name="Lian J."/>
            <person name="Yang J."/>
            <person name="Miao G."/>
            <person name="Liu S."/>
            <person name="Liang Z."/>
            <person name="Yan F."/>
            <person name="Li Y."/>
            <person name="Sun B."/>
            <person name="Zhang H."/>
            <person name="Zhang J."/>
            <person name="Zhu Y."/>
            <person name="Du M."/>
            <person name="Zhao Y."/>
            <person name="Schartl M."/>
            <person name="Tang Q."/>
            <person name="Wang J."/>
        </authorList>
    </citation>
    <scope>NUCLEOTIDE SEQUENCE</scope>
</reference>
<dbReference type="GeneTree" id="ENSGT00940000167036"/>
<dbReference type="CDD" id="cd07170">
    <property type="entry name" value="NR_DBD_ERR"/>
    <property type="match status" value="1"/>
</dbReference>
<proteinExistence type="inferred from homology"/>
<evidence type="ECO:0000256" key="6">
    <source>
        <dbReference type="ARBA" id="ARBA00023015"/>
    </source>
</evidence>
<keyword evidence="8 12" id="KW-0238">DNA-binding</keyword>
<keyword evidence="4 12" id="KW-0863">Zinc-finger</keyword>
<dbReference type="STRING" id="244447.ENSCSEP00000024439"/>
<dbReference type="GO" id="GO:0003700">
    <property type="term" value="F:DNA-binding transcription factor activity"/>
    <property type="evidence" value="ECO:0007669"/>
    <property type="project" value="InterPro"/>
</dbReference>
<dbReference type="PRINTS" id="PR00047">
    <property type="entry name" value="STROIDFINGER"/>
</dbReference>
<keyword evidence="10 12" id="KW-0675">Receptor</keyword>
<dbReference type="InterPro" id="IPR035500">
    <property type="entry name" value="NHR-like_dom_sf"/>
</dbReference>
<dbReference type="KEGG" id="csem:103378383"/>